<evidence type="ECO:0000256" key="1">
    <source>
        <dbReference type="SAM" id="SignalP"/>
    </source>
</evidence>
<feature type="signal peptide" evidence="1">
    <location>
        <begin position="1"/>
        <end position="34"/>
    </location>
</feature>
<gene>
    <name evidence="2" type="ORF">U9M48_016383</name>
</gene>
<feature type="chain" id="PRO_5042836097" description="Root cap protein 1" evidence="1">
    <location>
        <begin position="35"/>
        <end position="344"/>
    </location>
</feature>
<dbReference type="Proteomes" id="UP001341281">
    <property type="component" value="Chromosome 04"/>
</dbReference>
<accession>A0AAQ3T7C9</accession>
<protein>
    <recommendedName>
        <fullName evidence="4">Root cap protein 1</fullName>
    </recommendedName>
</protein>
<proteinExistence type="predicted"/>
<evidence type="ECO:0008006" key="4">
    <source>
        <dbReference type="Google" id="ProtNLM"/>
    </source>
</evidence>
<dbReference type="InterPro" id="IPR009646">
    <property type="entry name" value="Root_cap"/>
</dbReference>
<dbReference type="EMBL" id="CP144748">
    <property type="protein sequence ID" value="WVZ67282.1"/>
    <property type="molecule type" value="Genomic_DNA"/>
</dbReference>
<name>A0AAQ3T7C9_PASNO</name>
<organism evidence="2 3">
    <name type="scientific">Paspalum notatum var. saurae</name>
    <dbReference type="NCBI Taxonomy" id="547442"/>
    <lineage>
        <taxon>Eukaryota</taxon>
        <taxon>Viridiplantae</taxon>
        <taxon>Streptophyta</taxon>
        <taxon>Embryophyta</taxon>
        <taxon>Tracheophyta</taxon>
        <taxon>Spermatophyta</taxon>
        <taxon>Magnoliopsida</taxon>
        <taxon>Liliopsida</taxon>
        <taxon>Poales</taxon>
        <taxon>Poaceae</taxon>
        <taxon>PACMAD clade</taxon>
        <taxon>Panicoideae</taxon>
        <taxon>Andropogonodae</taxon>
        <taxon>Paspaleae</taxon>
        <taxon>Paspalinae</taxon>
        <taxon>Paspalum</taxon>
    </lineage>
</organism>
<dbReference type="AlphaFoldDB" id="A0AAQ3T7C9"/>
<keyword evidence="1" id="KW-0732">Signal</keyword>
<dbReference type="PANTHER" id="PTHR31656">
    <property type="entry name" value="ROOT CAP DOMAIN-CONTAINING PROTEIN"/>
    <property type="match status" value="1"/>
</dbReference>
<evidence type="ECO:0000313" key="3">
    <source>
        <dbReference type="Proteomes" id="UP001341281"/>
    </source>
</evidence>
<evidence type="ECO:0000313" key="2">
    <source>
        <dbReference type="EMBL" id="WVZ67282.1"/>
    </source>
</evidence>
<sequence length="344" mass="37529">MLLQGTSKRMSLLAMLPMVCFLLAALAVVEVVQSASSSDLPTLTLTSTDSLKTQLKCTNTKTNKTTCTTTCSSRCPHKCLIQCPSCKTFCLCDFYPGVSCGDPRFTGADGNNFYFHGKKDQDFCILSDANLHINAHFIGKRNPAMKRDFTWIQALGIRFAHHSLYVGAARTAKWDAAADHLTLRFDDDDVLASSSNLLPRFVGARWAPPTAPGLSVTRTARVNTVVVELKGAFRIMANVVPITAEESRVHNYGVTEEDGDTLAHLDLGFKFYDLSDDVHGVLGQTYRPDYVNKLNVTSNMPVMGGAPDYLSSDLFSTDCAVARFAAVRSVPAAIAMVTDDDDME</sequence>
<reference evidence="2 3" key="1">
    <citation type="submission" date="2024-02" db="EMBL/GenBank/DDBJ databases">
        <title>High-quality chromosome-scale genome assembly of Pensacola bahiagrass (Paspalum notatum Flugge var. saurae).</title>
        <authorList>
            <person name="Vega J.M."/>
            <person name="Podio M."/>
            <person name="Orjuela J."/>
            <person name="Siena L.A."/>
            <person name="Pessino S.C."/>
            <person name="Combes M.C."/>
            <person name="Mariac C."/>
            <person name="Albertini E."/>
            <person name="Pupilli F."/>
            <person name="Ortiz J.P.A."/>
            <person name="Leblanc O."/>
        </authorList>
    </citation>
    <scope>NUCLEOTIDE SEQUENCE [LARGE SCALE GENOMIC DNA]</scope>
    <source>
        <strain evidence="2">R1</strain>
        <tissue evidence="2">Leaf</tissue>
    </source>
</reference>
<keyword evidence="3" id="KW-1185">Reference proteome</keyword>
<dbReference type="Pfam" id="PF06830">
    <property type="entry name" value="Root_cap"/>
    <property type="match status" value="1"/>
</dbReference>